<dbReference type="PANTHER" id="PTHR47572:SF4">
    <property type="entry name" value="LACTONASE DRP35"/>
    <property type="match status" value="1"/>
</dbReference>
<sequence length="435" mass="47279">MRLSLAAAALATLTGMALAQDTEALPFPTSCPGVGANRFSYTLNDAWEITKIGGGLRQPRALVFDTLGQLLVLQSQYGISGHTFGADGCIASTKTISQNIRFNHGLSLSPDGKKLFASSETTVWSWDYDAATMTVSNQKTVVKSISTGIHSTRTVHVVPQQPNLIVVSVGSNANFDMQAGNARATMRVFDSDTAPADGWDFNTQGHQYGWGLRNSIALAFDQNGHGWAAENSGDDFRRTVNGQATDIHIDNPAEELNYLGDPTVPNENWYGYPTCFTVWDPSSIRDKQFKTGDQFVVTPSADFGDERCKTESIPPRLSFQSHMAPIDTTFGPAGENLYISFHGSWNRQPASGYAVVEIPFTQLEDGTYDPAAPADSMSSYTEILAAQNPGTCQSVSLTQSTCFRLAALAWDPSGTRLFVSSDNQQEGEIWILRKK</sequence>
<dbReference type="PANTHER" id="PTHR47572">
    <property type="entry name" value="LIPOPROTEIN-RELATED"/>
    <property type="match status" value="1"/>
</dbReference>
<dbReference type="AlphaFoldDB" id="A0AAE8SYP1"/>
<reference evidence="3" key="1">
    <citation type="submission" date="2018-03" db="EMBL/GenBank/DDBJ databases">
        <authorList>
            <person name="Guldener U."/>
        </authorList>
    </citation>
    <scope>NUCLEOTIDE SEQUENCE</scope>
</reference>
<accession>A0AAE8SYP1</accession>
<evidence type="ECO:0000313" key="4">
    <source>
        <dbReference type="Proteomes" id="UP001187682"/>
    </source>
</evidence>
<dbReference type="Proteomes" id="UP001187682">
    <property type="component" value="Unassembled WGS sequence"/>
</dbReference>
<organism evidence="3 4">
    <name type="scientific">Cephalotrichum gorgonifer</name>
    <dbReference type="NCBI Taxonomy" id="2041049"/>
    <lineage>
        <taxon>Eukaryota</taxon>
        <taxon>Fungi</taxon>
        <taxon>Dikarya</taxon>
        <taxon>Ascomycota</taxon>
        <taxon>Pezizomycotina</taxon>
        <taxon>Sordariomycetes</taxon>
        <taxon>Hypocreomycetidae</taxon>
        <taxon>Microascales</taxon>
        <taxon>Microascaceae</taxon>
        <taxon>Cephalotrichum</taxon>
    </lineage>
</organism>
<dbReference type="InterPro" id="IPR011041">
    <property type="entry name" value="Quinoprot_gluc/sorb_DH_b-prop"/>
</dbReference>
<gene>
    <name evidence="3" type="ORF">DNG_08780</name>
</gene>
<dbReference type="Pfam" id="PF22807">
    <property type="entry name" value="TrAA12"/>
    <property type="match status" value="1"/>
</dbReference>
<evidence type="ECO:0000256" key="1">
    <source>
        <dbReference type="SAM" id="SignalP"/>
    </source>
</evidence>
<proteinExistence type="predicted"/>
<comment type="caution">
    <text evidence="3">The sequence shown here is derived from an EMBL/GenBank/DDBJ whole genome shotgun (WGS) entry which is preliminary data.</text>
</comment>
<dbReference type="InterPro" id="IPR011042">
    <property type="entry name" value="6-blade_b-propeller_TolB-like"/>
</dbReference>
<feature type="chain" id="PRO_5042228989" description="Pyrroloquinoline quinone-dependent pyranose dehydrogenase beta-propeller domain-containing protein" evidence="1">
    <location>
        <begin position="20"/>
        <end position="435"/>
    </location>
</feature>
<evidence type="ECO:0000259" key="2">
    <source>
        <dbReference type="Pfam" id="PF22807"/>
    </source>
</evidence>
<dbReference type="SUPFAM" id="SSF50952">
    <property type="entry name" value="Soluble quinoprotein glucose dehydrogenase"/>
    <property type="match status" value="1"/>
</dbReference>
<evidence type="ECO:0000313" key="3">
    <source>
        <dbReference type="EMBL" id="SPO06091.1"/>
    </source>
</evidence>
<keyword evidence="4" id="KW-1185">Reference proteome</keyword>
<dbReference type="EMBL" id="ONZQ02000014">
    <property type="protein sequence ID" value="SPO06091.1"/>
    <property type="molecule type" value="Genomic_DNA"/>
</dbReference>
<feature type="signal peptide" evidence="1">
    <location>
        <begin position="1"/>
        <end position="19"/>
    </location>
</feature>
<dbReference type="Gene3D" id="2.120.10.30">
    <property type="entry name" value="TolB, C-terminal domain"/>
    <property type="match status" value="1"/>
</dbReference>
<dbReference type="InterPro" id="IPR054539">
    <property type="entry name" value="Beta-prop_PDH"/>
</dbReference>
<dbReference type="InterPro" id="IPR051262">
    <property type="entry name" value="SMP-30/CGR1_Lactonase"/>
</dbReference>
<name>A0AAE8SYP1_9PEZI</name>
<protein>
    <recommendedName>
        <fullName evidence="2">Pyrroloquinoline quinone-dependent pyranose dehydrogenase beta-propeller domain-containing protein</fullName>
    </recommendedName>
</protein>
<keyword evidence="1" id="KW-0732">Signal</keyword>
<feature type="domain" description="Pyrroloquinoline quinone-dependent pyranose dehydrogenase beta-propeller" evidence="2">
    <location>
        <begin position="42"/>
        <end position="434"/>
    </location>
</feature>